<reference evidence="3 4" key="1">
    <citation type="submission" date="2018-06" db="EMBL/GenBank/DDBJ databases">
        <title>Genomic Encyclopedia of Archaeal and Bacterial Type Strains, Phase II (KMG-II): from individual species to whole genera.</title>
        <authorList>
            <person name="Goeker M."/>
        </authorList>
    </citation>
    <scope>NUCLEOTIDE SEQUENCE [LARGE SCALE GENOMIC DNA]</scope>
    <source>
        <strain evidence="3 4">DSM 29821</strain>
    </source>
</reference>
<sequence>MRKILVHIIFWIVFFLMWNQVMYFYIRNNLSNRLYFSALDVSLIILAFYGIFSFVLPDYFRRKKKVRLIILSVSLIVLLTATYTWCMKLFLNHMLIPIQFDFIWTYQDLQYNRFFIVLLGVLGGYFVKLAIDRLDAQRKLESMEKERSLAELTYLKAQINPHFLFNSLNTLYSQLDIAPSEARHTLVSISDLLRYQLYECSTDFTPLTKELDYLNNYFNIQQLRIENCNATFTVKGNPEQYAIAPLLMMPLVENAFKYLSDSDVAENRLALSIVLRDDQLSFRCENTFDSSSFTDRKAKKGIGLENVKKRLELLYQGRYQLQTTVDGRLYIVTLTLNLTHVELPDHR</sequence>
<protein>
    <submittedName>
        <fullName evidence="3">Histidine kinase</fullName>
    </submittedName>
</protein>
<feature type="transmembrane region" description="Helical" evidence="1">
    <location>
        <begin position="5"/>
        <end position="26"/>
    </location>
</feature>
<organism evidence="3 4">
    <name type="scientific">Chitinophaga dinghuensis</name>
    <dbReference type="NCBI Taxonomy" id="1539050"/>
    <lineage>
        <taxon>Bacteria</taxon>
        <taxon>Pseudomonadati</taxon>
        <taxon>Bacteroidota</taxon>
        <taxon>Chitinophagia</taxon>
        <taxon>Chitinophagales</taxon>
        <taxon>Chitinophagaceae</taxon>
        <taxon>Chitinophaga</taxon>
    </lineage>
</organism>
<keyword evidence="4" id="KW-1185">Reference proteome</keyword>
<feature type="transmembrane region" description="Helical" evidence="1">
    <location>
        <begin position="38"/>
        <end position="56"/>
    </location>
</feature>
<comment type="caution">
    <text evidence="3">The sequence shown here is derived from an EMBL/GenBank/DDBJ whole genome shotgun (WGS) entry which is preliminary data.</text>
</comment>
<dbReference type="OrthoDB" id="9792992at2"/>
<dbReference type="Proteomes" id="UP000249819">
    <property type="component" value="Unassembled WGS sequence"/>
</dbReference>
<proteinExistence type="predicted"/>
<gene>
    <name evidence="3" type="ORF">CLV59_104492</name>
</gene>
<dbReference type="InterPro" id="IPR010559">
    <property type="entry name" value="Sig_transdc_His_kin_internal"/>
</dbReference>
<keyword evidence="3" id="KW-0418">Kinase</keyword>
<dbReference type="AlphaFoldDB" id="A0A327VZ04"/>
<feature type="transmembrane region" description="Helical" evidence="1">
    <location>
        <begin position="111"/>
        <end position="131"/>
    </location>
</feature>
<feature type="domain" description="Signal transduction histidine kinase internal region" evidence="2">
    <location>
        <begin position="150"/>
        <end position="227"/>
    </location>
</feature>
<evidence type="ECO:0000256" key="1">
    <source>
        <dbReference type="SAM" id="Phobius"/>
    </source>
</evidence>
<keyword evidence="1" id="KW-0812">Transmembrane</keyword>
<dbReference type="GO" id="GO:0016020">
    <property type="term" value="C:membrane"/>
    <property type="evidence" value="ECO:0007669"/>
    <property type="project" value="InterPro"/>
</dbReference>
<dbReference type="GO" id="GO:0000155">
    <property type="term" value="F:phosphorelay sensor kinase activity"/>
    <property type="evidence" value="ECO:0007669"/>
    <property type="project" value="InterPro"/>
</dbReference>
<dbReference type="PANTHER" id="PTHR34220">
    <property type="entry name" value="SENSOR HISTIDINE KINASE YPDA"/>
    <property type="match status" value="1"/>
</dbReference>
<evidence type="ECO:0000259" key="2">
    <source>
        <dbReference type="Pfam" id="PF06580"/>
    </source>
</evidence>
<keyword evidence="1" id="KW-1133">Transmembrane helix</keyword>
<dbReference type="SUPFAM" id="SSF55874">
    <property type="entry name" value="ATPase domain of HSP90 chaperone/DNA topoisomerase II/histidine kinase"/>
    <property type="match status" value="1"/>
</dbReference>
<dbReference type="InterPro" id="IPR050640">
    <property type="entry name" value="Bact_2-comp_sensor_kinase"/>
</dbReference>
<evidence type="ECO:0000313" key="3">
    <source>
        <dbReference type="EMBL" id="RAJ82267.1"/>
    </source>
</evidence>
<dbReference type="Gene3D" id="3.30.565.10">
    <property type="entry name" value="Histidine kinase-like ATPase, C-terminal domain"/>
    <property type="match status" value="1"/>
</dbReference>
<dbReference type="InterPro" id="IPR036890">
    <property type="entry name" value="HATPase_C_sf"/>
</dbReference>
<dbReference type="EMBL" id="QLMA01000004">
    <property type="protein sequence ID" value="RAJ82267.1"/>
    <property type="molecule type" value="Genomic_DNA"/>
</dbReference>
<accession>A0A327VZ04</accession>
<dbReference type="PANTHER" id="PTHR34220:SF7">
    <property type="entry name" value="SENSOR HISTIDINE KINASE YPDA"/>
    <property type="match status" value="1"/>
</dbReference>
<keyword evidence="1" id="KW-0472">Membrane</keyword>
<keyword evidence="3" id="KW-0808">Transferase</keyword>
<dbReference type="RefSeq" id="WP_111592796.1">
    <property type="nucleotide sequence ID" value="NZ_QLMA01000004.1"/>
</dbReference>
<dbReference type="Pfam" id="PF06580">
    <property type="entry name" value="His_kinase"/>
    <property type="match status" value="1"/>
</dbReference>
<name>A0A327VZ04_9BACT</name>
<feature type="transmembrane region" description="Helical" evidence="1">
    <location>
        <begin position="68"/>
        <end position="91"/>
    </location>
</feature>
<evidence type="ECO:0000313" key="4">
    <source>
        <dbReference type="Proteomes" id="UP000249819"/>
    </source>
</evidence>